<dbReference type="Pfam" id="PF18906">
    <property type="entry name" value="Phage_tube_2"/>
    <property type="match status" value="1"/>
</dbReference>
<comment type="caution">
    <text evidence="1">The sequence shown here is derived from an EMBL/GenBank/DDBJ whole genome shotgun (WGS) entry which is preliminary data.</text>
</comment>
<protein>
    <submittedName>
        <fullName evidence="1">Uncharacterized protein</fullName>
    </submittedName>
</protein>
<reference evidence="1" key="1">
    <citation type="journal article" date="2014" name="Front. Microbiol.">
        <title>High frequency of phylogenetically diverse reductive dehalogenase-homologous genes in deep subseafloor sedimentary metagenomes.</title>
        <authorList>
            <person name="Kawai M."/>
            <person name="Futagami T."/>
            <person name="Toyoda A."/>
            <person name="Takaki Y."/>
            <person name="Nishi S."/>
            <person name="Hori S."/>
            <person name="Arai W."/>
            <person name="Tsubouchi T."/>
            <person name="Morono Y."/>
            <person name="Uchiyama I."/>
            <person name="Ito T."/>
            <person name="Fujiyama A."/>
            <person name="Inagaki F."/>
            <person name="Takami H."/>
        </authorList>
    </citation>
    <scope>NUCLEOTIDE SEQUENCE</scope>
    <source>
        <strain evidence="1">Expedition CK06-06</strain>
    </source>
</reference>
<proteinExistence type="predicted"/>
<sequence length="147" mass="15882">MAYPIAGTSARIAYGWETTFNSAGTVNKAFSQGVRVPTYDIDNDPEYIYAIGSQDIQHTIAKTFKGSWGVEFIYSDPWWLRSILGGPPVSTGATPYVHTWTVANYGISTGQTSLSIQYGFDMETDSDQTLTGCIANNASISCSVGDP</sequence>
<dbReference type="AlphaFoldDB" id="X1DG08"/>
<dbReference type="EMBL" id="BART01023670">
    <property type="protein sequence ID" value="GAG95361.1"/>
    <property type="molecule type" value="Genomic_DNA"/>
</dbReference>
<evidence type="ECO:0000313" key="1">
    <source>
        <dbReference type="EMBL" id="GAG95361.1"/>
    </source>
</evidence>
<name>X1DG08_9ZZZZ</name>
<accession>X1DG08</accession>
<dbReference type="InterPro" id="IPR044000">
    <property type="entry name" value="Phage_tube_2"/>
</dbReference>
<gene>
    <name evidence="1" type="ORF">S01H4_43001</name>
</gene>
<organism evidence="1">
    <name type="scientific">marine sediment metagenome</name>
    <dbReference type="NCBI Taxonomy" id="412755"/>
    <lineage>
        <taxon>unclassified sequences</taxon>
        <taxon>metagenomes</taxon>
        <taxon>ecological metagenomes</taxon>
    </lineage>
</organism>
<feature type="non-terminal residue" evidence="1">
    <location>
        <position position="147"/>
    </location>
</feature>